<feature type="non-terminal residue" evidence="11">
    <location>
        <position position="1"/>
    </location>
</feature>
<dbReference type="SUPFAM" id="SSF100950">
    <property type="entry name" value="NagB/RpiA/CoA transferase-like"/>
    <property type="match status" value="1"/>
</dbReference>
<dbReference type="Pfam" id="PF01008">
    <property type="entry name" value="IF-2B"/>
    <property type="match status" value="1"/>
</dbReference>
<keyword evidence="4" id="KW-0396">Initiation factor</keyword>
<evidence type="ECO:0000313" key="11">
    <source>
        <dbReference type="EMBL" id="OCT79219.1"/>
    </source>
</evidence>
<evidence type="ECO:0000256" key="1">
    <source>
        <dbReference type="ARBA" id="ARBA00004514"/>
    </source>
</evidence>
<comment type="similarity">
    <text evidence="2 10">Belongs to the eIF-2B alpha/beta/delta subunits family.</text>
</comment>
<gene>
    <name evidence="11" type="ORF">XELAEV_18030315mg</name>
</gene>
<reference evidence="12" key="1">
    <citation type="journal article" date="2016" name="Nature">
        <title>Genome evolution in the allotetraploid frog Xenopus laevis.</title>
        <authorList>
            <person name="Session A.M."/>
            <person name="Uno Y."/>
            <person name="Kwon T."/>
            <person name="Chapman J.A."/>
            <person name="Toyoda A."/>
            <person name="Takahashi S."/>
            <person name="Fukui A."/>
            <person name="Hikosaka A."/>
            <person name="Suzuki A."/>
            <person name="Kondo M."/>
            <person name="van Heeringen S.J."/>
            <person name="Quigley I."/>
            <person name="Heinz S."/>
            <person name="Ogino H."/>
            <person name="Ochi H."/>
            <person name="Hellsten U."/>
            <person name="Lyons J.B."/>
            <person name="Simakov O."/>
            <person name="Putnam N."/>
            <person name="Stites J."/>
            <person name="Kuroki Y."/>
            <person name="Tanaka T."/>
            <person name="Michiue T."/>
            <person name="Watanabe M."/>
            <person name="Bogdanovic O."/>
            <person name="Lister R."/>
            <person name="Georgiou G."/>
            <person name="Paranjpe S.S."/>
            <person name="van Kruijsbergen I."/>
            <person name="Shu S."/>
            <person name="Carlson J."/>
            <person name="Kinoshita T."/>
            <person name="Ohta Y."/>
            <person name="Mawaribuchi S."/>
            <person name="Jenkins J."/>
            <person name="Grimwood J."/>
            <person name="Schmutz J."/>
            <person name="Mitros T."/>
            <person name="Mozaffari S.V."/>
            <person name="Suzuki Y."/>
            <person name="Haramoto Y."/>
            <person name="Yamamoto T.S."/>
            <person name="Takagi C."/>
            <person name="Heald R."/>
            <person name="Miller K."/>
            <person name="Haudenschild C."/>
            <person name="Kitzman J."/>
            <person name="Nakayama T."/>
            <person name="Izutsu Y."/>
            <person name="Robert J."/>
            <person name="Fortriede J."/>
            <person name="Burns K."/>
            <person name="Lotay V."/>
            <person name="Karimi K."/>
            <person name="Yasuoka Y."/>
            <person name="Dichmann D.S."/>
            <person name="Flajnik M.F."/>
            <person name="Houston D.W."/>
            <person name="Shendure J."/>
            <person name="DuPasquier L."/>
            <person name="Vize P.D."/>
            <person name="Zorn A.M."/>
            <person name="Ito M."/>
            <person name="Marcotte E.M."/>
            <person name="Wallingford J.B."/>
            <person name="Ito Y."/>
            <person name="Asashima M."/>
            <person name="Ueno N."/>
            <person name="Matsuda Y."/>
            <person name="Veenstra G.J."/>
            <person name="Fujiyama A."/>
            <person name="Harland R.M."/>
            <person name="Taira M."/>
            <person name="Rokhsar D.S."/>
        </authorList>
    </citation>
    <scope>NUCLEOTIDE SEQUENCE [LARGE SCALE GENOMIC DNA]</scope>
    <source>
        <strain evidence="12">J</strain>
    </source>
</reference>
<evidence type="ECO:0000256" key="2">
    <source>
        <dbReference type="ARBA" id="ARBA00007251"/>
    </source>
</evidence>
<dbReference type="PANTHER" id="PTHR10233">
    <property type="entry name" value="TRANSLATION INITIATION FACTOR EIF-2B"/>
    <property type="match status" value="1"/>
</dbReference>
<dbReference type="Proteomes" id="UP000694892">
    <property type="component" value="Chromosome 5S"/>
</dbReference>
<proteinExistence type="inferred from homology"/>
<comment type="subunit">
    <text evidence="9">Component of the translation initiation factor 2B (eIF2B) complex which is a heterodecamer of two sets of five different subunits: alpha, beta, gamma, delta and epsilon. Subunits alpha, beta and delta comprise a regulatory subcomplex and subunits epsilon and gamma comprise a catalytic subcomplex. Within the complex, the hexameric regulatory complex resides at the center, with the two heterodimeric catalytic subcomplexes bound on opposite sides.</text>
</comment>
<name>A0A974HIH0_XENLA</name>
<evidence type="ECO:0000256" key="6">
    <source>
        <dbReference type="ARBA" id="ARBA00043898"/>
    </source>
</evidence>
<dbReference type="InterPro" id="IPR042529">
    <property type="entry name" value="IF_2B-like_C"/>
</dbReference>
<dbReference type="OMA" id="SIANWRE"/>
<evidence type="ECO:0000256" key="9">
    <source>
        <dbReference type="ARBA" id="ARBA00046432"/>
    </source>
</evidence>
<dbReference type="InterPro" id="IPR000649">
    <property type="entry name" value="IF-2B-related"/>
</dbReference>
<dbReference type="GO" id="GO:0005829">
    <property type="term" value="C:cytosol"/>
    <property type="evidence" value="ECO:0007669"/>
    <property type="project" value="UniProtKB-SubCell"/>
</dbReference>
<dbReference type="Gene3D" id="3.40.50.10470">
    <property type="entry name" value="Translation initiation factor eif-2b, domain 2"/>
    <property type="match status" value="1"/>
</dbReference>
<keyword evidence="5" id="KW-0648">Protein biosynthesis</keyword>
<evidence type="ECO:0000313" key="12">
    <source>
        <dbReference type="Proteomes" id="UP000694892"/>
    </source>
</evidence>
<evidence type="ECO:0000256" key="4">
    <source>
        <dbReference type="ARBA" id="ARBA00022540"/>
    </source>
</evidence>
<dbReference type="InterPro" id="IPR037171">
    <property type="entry name" value="NagB/RpiA_transferase-like"/>
</dbReference>
<dbReference type="PANTHER" id="PTHR10233:SF14">
    <property type="entry name" value="TRANSLATION INITIATION FACTOR EIF-2B SUBUNIT DELTA"/>
    <property type="match status" value="1"/>
</dbReference>
<dbReference type="AlphaFoldDB" id="A0A974HIH0"/>
<evidence type="ECO:0000256" key="10">
    <source>
        <dbReference type="RuleBase" id="RU003814"/>
    </source>
</evidence>
<protein>
    <recommendedName>
        <fullName evidence="7">Translation initiation factor eIF2B subunit delta</fullName>
    </recommendedName>
    <alternativeName>
        <fullName evidence="8">eIF2B GDP-GTP exchange factor subunit delta</fullName>
    </alternativeName>
</protein>
<accession>A0A974HIH0</accession>
<evidence type="ECO:0000256" key="3">
    <source>
        <dbReference type="ARBA" id="ARBA00022490"/>
    </source>
</evidence>
<dbReference type="GO" id="GO:0003743">
    <property type="term" value="F:translation initiation factor activity"/>
    <property type="evidence" value="ECO:0007669"/>
    <property type="project" value="UniProtKB-KW"/>
</dbReference>
<dbReference type="EMBL" id="CM004475">
    <property type="protein sequence ID" value="OCT79219.1"/>
    <property type="molecule type" value="Genomic_DNA"/>
</dbReference>
<keyword evidence="3" id="KW-0963">Cytoplasm</keyword>
<comment type="function">
    <text evidence="6">Acts as a component of the translation initiation factor 2B (eIF2B) complex, which catalyzes the exchange of GDP for GTP on eukaryotic initiation factor 2 (eIF2) gamma subunit. Its guanine nucleotide exchange factor activity is repressed when bound to eIF2 complex phosphorylated on the alpha subunit, thereby limiting the amount of methionyl-initiator methionine tRNA available to the ribosome and consequently global translation is repressed.</text>
</comment>
<sequence>GREKLRRVVNCGIQCTYIMIPAISYILPEVSKLFLGAHALLANGYVMSRVGTSQIALVAKAHNVPVPVCCETYKFCEKVQIDSFVSNELDNPEELILSRKGRCPLRNWHKNLSLQLLNLVYDVTPPDLVDLVITDIGMIPCTSVPVVLHVKSGEQ</sequence>
<evidence type="ECO:0000256" key="8">
    <source>
        <dbReference type="ARBA" id="ARBA00044356"/>
    </source>
</evidence>
<organism evidence="11 12">
    <name type="scientific">Xenopus laevis</name>
    <name type="common">African clawed frog</name>
    <dbReference type="NCBI Taxonomy" id="8355"/>
    <lineage>
        <taxon>Eukaryota</taxon>
        <taxon>Metazoa</taxon>
        <taxon>Chordata</taxon>
        <taxon>Craniata</taxon>
        <taxon>Vertebrata</taxon>
        <taxon>Euteleostomi</taxon>
        <taxon>Amphibia</taxon>
        <taxon>Batrachia</taxon>
        <taxon>Anura</taxon>
        <taxon>Pipoidea</taxon>
        <taxon>Pipidae</taxon>
        <taxon>Xenopodinae</taxon>
        <taxon>Xenopus</taxon>
        <taxon>Xenopus</taxon>
    </lineage>
</organism>
<comment type="subcellular location">
    <subcellularLocation>
        <location evidence="1">Cytoplasm</location>
        <location evidence="1">Cytosol</location>
    </subcellularLocation>
</comment>
<evidence type="ECO:0000256" key="7">
    <source>
        <dbReference type="ARBA" id="ARBA00044147"/>
    </source>
</evidence>
<evidence type="ECO:0000256" key="5">
    <source>
        <dbReference type="ARBA" id="ARBA00022917"/>
    </source>
</evidence>